<dbReference type="EMBL" id="PGGO01000031">
    <property type="protein sequence ID" value="PSH62285.1"/>
    <property type="molecule type" value="Genomic_DNA"/>
</dbReference>
<dbReference type="RefSeq" id="WP_106713946.1">
    <property type="nucleotide sequence ID" value="NZ_PGGO01000031.1"/>
</dbReference>
<evidence type="ECO:0000313" key="2">
    <source>
        <dbReference type="Proteomes" id="UP000241444"/>
    </source>
</evidence>
<gene>
    <name evidence="1" type="ORF">CU102_25870</name>
</gene>
<dbReference type="Proteomes" id="UP000241444">
    <property type="component" value="Unassembled WGS sequence"/>
</dbReference>
<name>A0A2P7B745_9HYPH</name>
<accession>A0A2P7B745</accession>
<evidence type="ECO:0000313" key="1">
    <source>
        <dbReference type="EMBL" id="PSH62285.1"/>
    </source>
</evidence>
<dbReference type="AlphaFoldDB" id="A0A2P7B745"/>
<evidence type="ECO:0008006" key="3">
    <source>
        <dbReference type="Google" id="ProtNLM"/>
    </source>
</evidence>
<keyword evidence="2" id="KW-1185">Reference proteome</keyword>
<reference evidence="2" key="1">
    <citation type="submission" date="2017-11" db="EMBL/GenBank/DDBJ databases">
        <authorList>
            <person name="Kuznetsova I."/>
            <person name="Sazanova A."/>
            <person name="Chirak E."/>
            <person name="Safronova V."/>
            <person name="Willems A."/>
        </authorList>
    </citation>
    <scope>NUCLEOTIDE SEQUENCE [LARGE SCALE GENOMIC DNA]</scope>
    <source>
        <strain evidence="2">STM 196</strain>
    </source>
</reference>
<sequence length="114" mass="11837">MFERLIQFLLSVIMVASLGLHGIVHAAASGVPVGIAAAAWQQRLDAPADDSGPILSTGSGFDCSSRKQICHGDWFGLAVGGPIRIVQAASPLLVISAPQASSWLPGVLQKPPRI</sequence>
<proteinExistence type="predicted"/>
<protein>
    <recommendedName>
        <fullName evidence="3">DUF2946 domain-containing protein</fullName>
    </recommendedName>
</protein>
<organism evidence="1 2">
    <name type="scientific">Phyllobacterium brassicacearum</name>
    <dbReference type="NCBI Taxonomy" id="314235"/>
    <lineage>
        <taxon>Bacteria</taxon>
        <taxon>Pseudomonadati</taxon>
        <taxon>Pseudomonadota</taxon>
        <taxon>Alphaproteobacteria</taxon>
        <taxon>Hyphomicrobiales</taxon>
        <taxon>Phyllobacteriaceae</taxon>
        <taxon>Phyllobacterium</taxon>
    </lineage>
</organism>
<comment type="caution">
    <text evidence="1">The sequence shown here is derived from an EMBL/GenBank/DDBJ whole genome shotgun (WGS) entry which is preliminary data.</text>
</comment>